<gene>
    <name evidence="1" type="ORF">AMORRO_LOCUS3351</name>
</gene>
<comment type="caution">
    <text evidence="1">The sequence shown here is derived from an EMBL/GenBank/DDBJ whole genome shotgun (WGS) entry which is preliminary data.</text>
</comment>
<reference evidence="1" key="1">
    <citation type="submission" date="2021-06" db="EMBL/GenBank/DDBJ databases">
        <authorList>
            <person name="Kallberg Y."/>
            <person name="Tangrot J."/>
            <person name="Rosling A."/>
        </authorList>
    </citation>
    <scope>NUCLEOTIDE SEQUENCE</scope>
    <source>
        <strain evidence="1">CL551</strain>
    </source>
</reference>
<accession>A0A9N8ZQ28</accession>
<evidence type="ECO:0000313" key="2">
    <source>
        <dbReference type="Proteomes" id="UP000789342"/>
    </source>
</evidence>
<sequence>MGGENHPRRGKMNKVYPSGVKRLGTNSPLNLNIRGATYVRRVLWRTYCPLFSNDDSARNIDDTLDASLSAVDVMSPALKVIAIRMNAG</sequence>
<evidence type="ECO:0000313" key="1">
    <source>
        <dbReference type="EMBL" id="CAG8503116.1"/>
    </source>
</evidence>
<name>A0A9N8ZQ28_9GLOM</name>
<dbReference type="EMBL" id="CAJVPV010001625">
    <property type="protein sequence ID" value="CAG8503116.1"/>
    <property type="molecule type" value="Genomic_DNA"/>
</dbReference>
<organism evidence="1 2">
    <name type="scientific">Acaulospora morrowiae</name>
    <dbReference type="NCBI Taxonomy" id="94023"/>
    <lineage>
        <taxon>Eukaryota</taxon>
        <taxon>Fungi</taxon>
        <taxon>Fungi incertae sedis</taxon>
        <taxon>Mucoromycota</taxon>
        <taxon>Glomeromycotina</taxon>
        <taxon>Glomeromycetes</taxon>
        <taxon>Diversisporales</taxon>
        <taxon>Acaulosporaceae</taxon>
        <taxon>Acaulospora</taxon>
    </lineage>
</organism>
<proteinExistence type="predicted"/>
<dbReference type="Proteomes" id="UP000789342">
    <property type="component" value="Unassembled WGS sequence"/>
</dbReference>
<keyword evidence="2" id="KW-1185">Reference proteome</keyword>
<protein>
    <submittedName>
        <fullName evidence="1">907_t:CDS:1</fullName>
    </submittedName>
</protein>
<dbReference type="AlphaFoldDB" id="A0A9N8ZQ28"/>